<organism evidence="1 2">
    <name type="scientific">Smallanthus sonchifolius</name>
    <dbReference type="NCBI Taxonomy" id="185202"/>
    <lineage>
        <taxon>Eukaryota</taxon>
        <taxon>Viridiplantae</taxon>
        <taxon>Streptophyta</taxon>
        <taxon>Embryophyta</taxon>
        <taxon>Tracheophyta</taxon>
        <taxon>Spermatophyta</taxon>
        <taxon>Magnoliopsida</taxon>
        <taxon>eudicotyledons</taxon>
        <taxon>Gunneridae</taxon>
        <taxon>Pentapetalae</taxon>
        <taxon>asterids</taxon>
        <taxon>campanulids</taxon>
        <taxon>Asterales</taxon>
        <taxon>Asteraceae</taxon>
        <taxon>Asteroideae</taxon>
        <taxon>Heliantheae alliance</taxon>
        <taxon>Millerieae</taxon>
        <taxon>Smallanthus</taxon>
    </lineage>
</organism>
<dbReference type="Proteomes" id="UP001056120">
    <property type="component" value="Linkage Group LG14"/>
</dbReference>
<comment type="caution">
    <text evidence="1">The sequence shown here is derived from an EMBL/GenBank/DDBJ whole genome shotgun (WGS) entry which is preliminary data.</text>
</comment>
<evidence type="ECO:0000313" key="2">
    <source>
        <dbReference type="Proteomes" id="UP001056120"/>
    </source>
</evidence>
<keyword evidence="2" id="KW-1185">Reference proteome</keyword>
<protein>
    <submittedName>
        <fullName evidence="1">Uncharacterized protein</fullName>
    </submittedName>
</protein>
<accession>A0ACB9GQ46</accession>
<reference evidence="1 2" key="2">
    <citation type="journal article" date="2022" name="Mol. Ecol. Resour.">
        <title>The genomes of chicory, endive, great burdock and yacon provide insights into Asteraceae paleo-polyploidization history and plant inulin production.</title>
        <authorList>
            <person name="Fan W."/>
            <person name="Wang S."/>
            <person name="Wang H."/>
            <person name="Wang A."/>
            <person name="Jiang F."/>
            <person name="Liu H."/>
            <person name="Zhao H."/>
            <person name="Xu D."/>
            <person name="Zhang Y."/>
        </authorList>
    </citation>
    <scope>NUCLEOTIDE SEQUENCE [LARGE SCALE GENOMIC DNA]</scope>
    <source>
        <strain evidence="2">cv. Yunnan</strain>
        <tissue evidence="1">Leaves</tissue>
    </source>
</reference>
<proteinExistence type="predicted"/>
<dbReference type="EMBL" id="CM042031">
    <property type="protein sequence ID" value="KAI3784842.1"/>
    <property type="molecule type" value="Genomic_DNA"/>
</dbReference>
<reference evidence="2" key="1">
    <citation type="journal article" date="2022" name="Mol. Ecol. Resour.">
        <title>The genomes of chicory, endive, great burdock and yacon provide insights into Asteraceae palaeo-polyploidization history and plant inulin production.</title>
        <authorList>
            <person name="Fan W."/>
            <person name="Wang S."/>
            <person name="Wang H."/>
            <person name="Wang A."/>
            <person name="Jiang F."/>
            <person name="Liu H."/>
            <person name="Zhao H."/>
            <person name="Xu D."/>
            <person name="Zhang Y."/>
        </authorList>
    </citation>
    <scope>NUCLEOTIDE SEQUENCE [LARGE SCALE GENOMIC DNA]</scope>
    <source>
        <strain evidence="2">cv. Yunnan</strain>
    </source>
</reference>
<name>A0ACB9GQ46_9ASTR</name>
<gene>
    <name evidence="1" type="ORF">L1987_43948</name>
</gene>
<evidence type="ECO:0000313" key="1">
    <source>
        <dbReference type="EMBL" id="KAI3784842.1"/>
    </source>
</evidence>
<sequence length="88" mass="9247">MSSSSSQKAFTIVALLFLLLSTGFSRKLMQSTTTGDGFASPSPPSPFEESGGKSREMIELDYDDAGPNTNRSGVILPTPDPDAPAPQP</sequence>